<dbReference type="EMBL" id="JARJBB010000006">
    <property type="protein sequence ID" value="MDF3299883.1"/>
    <property type="molecule type" value="Genomic_DNA"/>
</dbReference>
<proteinExistence type="predicted"/>
<accession>A0ABT6A5Y0</accession>
<dbReference type="GO" id="GO:0004497">
    <property type="term" value="F:monooxygenase activity"/>
    <property type="evidence" value="ECO:0007669"/>
    <property type="project" value="UniProtKB-KW"/>
</dbReference>
<dbReference type="Proteomes" id="UP001221150">
    <property type="component" value="Unassembled WGS sequence"/>
</dbReference>
<dbReference type="SUPFAM" id="SSF54909">
    <property type="entry name" value="Dimeric alpha+beta barrel"/>
    <property type="match status" value="1"/>
</dbReference>
<comment type="caution">
    <text evidence="2">The sequence shown here is derived from an EMBL/GenBank/DDBJ whole genome shotgun (WGS) entry which is preliminary data.</text>
</comment>
<protein>
    <submittedName>
        <fullName evidence="2">Antibiotic biosynthesis monooxygenase</fullName>
    </submittedName>
</protein>
<name>A0ABT6A5Y0_9ACTN</name>
<dbReference type="Gene3D" id="3.30.70.100">
    <property type="match status" value="1"/>
</dbReference>
<gene>
    <name evidence="2" type="ORF">P3H78_14840</name>
</gene>
<reference evidence="2 3" key="1">
    <citation type="submission" date="2023-03" db="EMBL/GenBank/DDBJ databases">
        <title>Draft genome sequence of Streptomyces sp. K1PA1 isolated from peat swamp forest in Thailand.</title>
        <authorList>
            <person name="Klaysubun C."/>
            <person name="Duangmal K."/>
        </authorList>
    </citation>
    <scope>NUCLEOTIDE SEQUENCE [LARGE SCALE GENOMIC DNA]</scope>
    <source>
        <strain evidence="2 3">K1PA1</strain>
    </source>
</reference>
<keyword evidence="3" id="KW-1185">Reference proteome</keyword>
<dbReference type="InterPro" id="IPR007138">
    <property type="entry name" value="ABM_dom"/>
</dbReference>
<dbReference type="PROSITE" id="PS51725">
    <property type="entry name" value="ABM"/>
    <property type="match status" value="1"/>
</dbReference>
<feature type="domain" description="ABM" evidence="1">
    <location>
        <begin position="4"/>
        <end position="95"/>
    </location>
</feature>
<dbReference type="RefSeq" id="WP_276109431.1">
    <property type="nucleotide sequence ID" value="NZ_JARJBB010000006.1"/>
</dbReference>
<dbReference type="Pfam" id="PF03992">
    <property type="entry name" value="ABM"/>
    <property type="match status" value="1"/>
</dbReference>
<keyword evidence="2" id="KW-0503">Monooxygenase</keyword>
<evidence type="ECO:0000313" key="2">
    <source>
        <dbReference type="EMBL" id="MDF3299883.1"/>
    </source>
</evidence>
<keyword evidence="2" id="KW-0560">Oxidoreductase</keyword>
<organism evidence="2 3">
    <name type="scientific">Streptomyces tropicalis</name>
    <dbReference type="NCBI Taxonomy" id="3034234"/>
    <lineage>
        <taxon>Bacteria</taxon>
        <taxon>Bacillati</taxon>
        <taxon>Actinomycetota</taxon>
        <taxon>Actinomycetes</taxon>
        <taxon>Kitasatosporales</taxon>
        <taxon>Streptomycetaceae</taxon>
        <taxon>Streptomyces</taxon>
    </lineage>
</organism>
<evidence type="ECO:0000259" key="1">
    <source>
        <dbReference type="PROSITE" id="PS51725"/>
    </source>
</evidence>
<evidence type="ECO:0000313" key="3">
    <source>
        <dbReference type="Proteomes" id="UP001221150"/>
    </source>
</evidence>
<sequence>MTAAPVEVVLHHLSDDAGQVVTAYHEASRRMAGTPGLLGNRLLHAVGDPRALVVVSRWADWDAFEAWERGAAHKDQTAPLRPFRDLERDRPFEIYRELARYEGEQPVPAVEGA</sequence>
<dbReference type="InterPro" id="IPR011008">
    <property type="entry name" value="Dimeric_a/b-barrel"/>
</dbReference>